<dbReference type="Proteomes" id="UP000276194">
    <property type="component" value="Unassembled WGS sequence"/>
</dbReference>
<gene>
    <name evidence="1" type="ORF">ALP52_00589</name>
</gene>
<name>A0A3M5JBW7_PSEA0</name>
<dbReference type="AlphaFoldDB" id="A0A3M5JBW7"/>
<protein>
    <submittedName>
        <fullName evidence="1">Uncharacterized protein</fullName>
    </submittedName>
</protein>
<reference evidence="1 2" key="1">
    <citation type="submission" date="2018-08" db="EMBL/GenBank/DDBJ databases">
        <title>Recombination of ecologically and evolutionarily significant loci maintains genetic cohesion in the Pseudomonas syringae species complex.</title>
        <authorList>
            <person name="Dillon M."/>
            <person name="Thakur S."/>
            <person name="Almeida R.N.D."/>
            <person name="Weir B.S."/>
            <person name="Guttman D.S."/>
        </authorList>
    </citation>
    <scope>NUCLEOTIDE SEQUENCE [LARGE SCALE GENOMIC DNA]</scope>
    <source>
        <strain evidence="1 2">ICMP 6941</strain>
    </source>
</reference>
<proteinExistence type="predicted"/>
<sequence length="179" mass="20257">MQDLTRENHDQLDAIEGLAARFGDPVKFSRLVDALVERYPLDSKEEIIRLCVIRPGLIGLQPDTYRALLNAGRRCLQREPAFADRFPMKFHDEQSCGIPHGLWLELYEHALPDPFAVRHGVQKVVDASALHASEGHPDRPEEDPAFLDAQFLVERQQAGDSVVEAFNALVTHKRLQRGE</sequence>
<dbReference type="RefSeq" id="WP_122322245.1">
    <property type="nucleotide sequence ID" value="NZ_RBTD01000214.1"/>
</dbReference>
<organism evidence="1 2">
    <name type="scientific">Pseudomonas amygdali pv. mori</name>
    <dbReference type="NCBI Taxonomy" id="34065"/>
    <lineage>
        <taxon>Bacteria</taxon>
        <taxon>Pseudomonadati</taxon>
        <taxon>Pseudomonadota</taxon>
        <taxon>Gammaproteobacteria</taxon>
        <taxon>Pseudomonadales</taxon>
        <taxon>Pseudomonadaceae</taxon>
        <taxon>Pseudomonas</taxon>
        <taxon>Pseudomonas amygdali</taxon>
    </lineage>
</organism>
<evidence type="ECO:0000313" key="2">
    <source>
        <dbReference type="Proteomes" id="UP000276194"/>
    </source>
</evidence>
<dbReference type="EMBL" id="RBTD01000214">
    <property type="protein sequence ID" value="RMT20452.1"/>
    <property type="molecule type" value="Genomic_DNA"/>
</dbReference>
<evidence type="ECO:0000313" key="1">
    <source>
        <dbReference type="EMBL" id="RMT20452.1"/>
    </source>
</evidence>
<comment type="caution">
    <text evidence="1">The sequence shown here is derived from an EMBL/GenBank/DDBJ whole genome shotgun (WGS) entry which is preliminary data.</text>
</comment>
<accession>A0A3M5JBW7</accession>